<keyword evidence="2 4" id="KW-0560">Oxidoreductase</keyword>
<dbReference type="Pfam" id="PF01613">
    <property type="entry name" value="Flavin_Reduct"/>
    <property type="match status" value="1"/>
</dbReference>
<dbReference type="InterPro" id="IPR002563">
    <property type="entry name" value="Flavin_Rdtase-like_dom"/>
</dbReference>
<evidence type="ECO:0000259" key="3">
    <source>
        <dbReference type="SMART" id="SM00903"/>
    </source>
</evidence>
<protein>
    <submittedName>
        <fullName evidence="4">Flavin reductase family protein</fullName>
        <ecNumber evidence="4">1.-.-.-</ecNumber>
    </submittedName>
</protein>
<dbReference type="EMBL" id="CP157677">
    <property type="protein sequence ID" value="XBP72870.1"/>
    <property type="molecule type" value="Genomic_DNA"/>
</dbReference>
<dbReference type="SUPFAM" id="SSF50475">
    <property type="entry name" value="FMN-binding split barrel"/>
    <property type="match status" value="1"/>
</dbReference>
<evidence type="ECO:0000256" key="2">
    <source>
        <dbReference type="ARBA" id="ARBA00023002"/>
    </source>
</evidence>
<comment type="similarity">
    <text evidence="1">Belongs to the non-flavoprotein flavin reductase family.</text>
</comment>
<dbReference type="InterPro" id="IPR050268">
    <property type="entry name" value="NADH-dep_flavin_reductase"/>
</dbReference>
<evidence type="ECO:0000313" key="4">
    <source>
        <dbReference type="EMBL" id="XBP72870.1"/>
    </source>
</evidence>
<name>A0AAU7LZ04_9BURK</name>
<feature type="domain" description="Flavin reductase like" evidence="3">
    <location>
        <begin position="25"/>
        <end position="168"/>
    </location>
</feature>
<gene>
    <name evidence="4" type="ORF">ABLV49_22925</name>
</gene>
<reference evidence="4" key="1">
    <citation type="submission" date="2024-05" db="EMBL/GenBank/DDBJ databases">
        <authorList>
            <person name="Bunk B."/>
            <person name="Swiderski J."/>
            <person name="Sproer C."/>
            <person name="Thiel V."/>
        </authorList>
    </citation>
    <scope>NUCLEOTIDE SEQUENCE</scope>
    <source>
        <strain evidence="4">DSM 17735</strain>
        <plasmid evidence="4">p2</plasmid>
    </source>
</reference>
<keyword evidence="4" id="KW-0614">Plasmid</keyword>
<geneLocation type="plasmid" evidence="4">
    <name>p2</name>
</geneLocation>
<organism evidence="4">
    <name type="scientific">Polaromonas hydrogenivorans</name>
    <dbReference type="NCBI Taxonomy" id="335476"/>
    <lineage>
        <taxon>Bacteria</taxon>
        <taxon>Pseudomonadati</taxon>
        <taxon>Pseudomonadota</taxon>
        <taxon>Betaproteobacteria</taxon>
        <taxon>Burkholderiales</taxon>
        <taxon>Comamonadaceae</taxon>
        <taxon>Polaromonas</taxon>
    </lineage>
</organism>
<sequence length="177" mass="19158">MSTNNATASHEAQSKIDPREMRSAFGKFATGVTVVTTRAAEGHLVGLTVNSFSSLSLDPPLILWSLVKHSPNLQVFCDAPHFAINILSADQQGIARQFATPVKDKFVGVDSDLSTHGIPLLADALAHFECSLAHVYEGGDHLIFVGKVEKFSTFERCPLLFHGGDFQQIAIGDRAPR</sequence>
<dbReference type="EC" id="1.-.-.-" evidence="4"/>
<proteinExistence type="inferred from homology"/>
<evidence type="ECO:0000256" key="1">
    <source>
        <dbReference type="ARBA" id="ARBA00008898"/>
    </source>
</evidence>
<dbReference type="GO" id="GO:0042602">
    <property type="term" value="F:riboflavin reductase (NADPH) activity"/>
    <property type="evidence" value="ECO:0007669"/>
    <property type="project" value="TreeGrafter"/>
</dbReference>
<accession>A0AAU7LZ04</accession>
<dbReference type="SMART" id="SM00903">
    <property type="entry name" value="Flavin_Reduct"/>
    <property type="match status" value="1"/>
</dbReference>
<dbReference type="RefSeq" id="WP_349282677.1">
    <property type="nucleotide sequence ID" value="NZ_CBCSCU010000071.1"/>
</dbReference>
<dbReference type="GO" id="GO:0010181">
    <property type="term" value="F:FMN binding"/>
    <property type="evidence" value="ECO:0007669"/>
    <property type="project" value="InterPro"/>
</dbReference>
<dbReference type="PANTHER" id="PTHR30466">
    <property type="entry name" value="FLAVIN REDUCTASE"/>
    <property type="match status" value="1"/>
</dbReference>
<dbReference type="Gene3D" id="2.30.110.10">
    <property type="entry name" value="Electron Transport, Fmn-binding Protein, Chain A"/>
    <property type="match status" value="1"/>
</dbReference>
<dbReference type="AlphaFoldDB" id="A0AAU7LZ04"/>
<dbReference type="InterPro" id="IPR012349">
    <property type="entry name" value="Split_barrel_FMN-bd"/>
</dbReference>
<dbReference type="PANTHER" id="PTHR30466:SF11">
    <property type="entry name" value="FLAVIN-DEPENDENT MONOOXYGENASE, REDUCTASE SUBUNIT HSAB"/>
    <property type="match status" value="1"/>
</dbReference>